<accession>A0A176X2M9</accession>
<keyword evidence="1" id="KW-0472">Membrane</keyword>
<keyword evidence="1" id="KW-0812">Transmembrane</keyword>
<comment type="caution">
    <text evidence="2">The sequence shown here is derived from an EMBL/GenBank/DDBJ whole genome shotgun (WGS) entry which is preliminary data.</text>
</comment>
<name>A0A176X2M9_AGRTU</name>
<keyword evidence="1" id="KW-1133">Transmembrane helix</keyword>
<dbReference type="AlphaFoldDB" id="A0A176X2M9"/>
<gene>
    <name evidence="2" type="ORF">A7J57_10505</name>
</gene>
<dbReference type="EMBL" id="LXPS01000036">
    <property type="protein sequence ID" value="OAE40681.1"/>
    <property type="molecule type" value="Genomic_DNA"/>
</dbReference>
<sequence length="210" mass="23511">MAGNDDMANNGNIERSYTDAVTAQLGERVTNLGRRQSDLETEMRAGFKQVENGMSAIANEMRTSISALSSNLSERNKPQWQAIGVAITFCTVIGGLAYWPINSSTSRLENAVLALSEKIVTRQEMEYRQARGAEDRNRMEISIKDVREAQVPRAELERVWTSQANTDADQQRQIDDLKQAQGSVYGARDVILDLRQRVDRMEREKASPGS</sequence>
<evidence type="ECO:0000313" key="3">
    <source>
        <dbReference type="Proteomes" id="UP000077098"/>
    </source>
</evidence>
<protein>
    <submittedName>
        <fullName evidence="2">Uncharacterized protein</fullName>
    </submittedName>
</protein>
<feature type="transmembrane region" description="Helical" evidence="1">
    <location>
        <begin position="82"/>
        <end position="101"/>
    </location>
</feature>
<evidence type="ECO:0000313" key="2">
    <source>
        <dbReference type="EMBL" id="OAE40681.1"/>
    </source>
</evidence>
<evidence type="ECO:0000256" key="1">
    <source>
        <dbReference type="SAM" id="Phobius"/>
    </source>
</evidence>
<reference evidence="2 3" key="1">
    <citation type="submission" date="2016-05" db="EMBL/GenBank/DDBJ databases">
        <authorList>
            <person name="Lavstsen T."/>
            <person name="Jespersen J.S."/>
        </authorList>
    </citation>
    <scope>NUCLEOTIDE SEQUENCE [LARGE SCALE GENOMIC DNA]</scope>
    <source>
        <strain evidence="2 3">KCJ1736</strain>
    </source>
</reference>
<organism evidence="2 3">
    <name type="scientific">Agrobacterium tumefaciens</name>
    <dbReference type="NCBI Taxonomy" id="358"/>
    <lineage>
        <taxon>Bacteria</taxon>
        <taxon>Pseudomonadati</taxon>
        <taxon>Pseudomonadota</taxon>
        <taxon>Alphaproteobacteria</taxon>
        <taxon>Hyphomicrobiales</taxon>
        <taxon>Rhizobiaceae</taxon>
        <taxon>Rhizobium/Agrobacterium group</taxon>
        <taxon>Agrobacterium</taxon>
        <taxon>Agrobacterium tumefaciens complex</taxon>
    </lineage>
</organism>
<dbReference type="Proteomes" id="UP000077098">
    <property type="component" value="Unassembled WGS sequence"/>
</dbReference>
<proteinExistence type="predicted"/>